<protein>
    <submittedName>
        <fullName evidence="2">Uncharacterized protein</fullName>
    </submittedName>
</protein>
<keyword evidence="3" id="KW-1185">Reference proteome</keyword>
<dbReference type="AlphaFoldDB" id="A0AA88GT72"/>
<name>A0AA88GT72_NAELO</name>
<dbReference type="GeneID" id="68093073"/>
<feature type="region of interest" description="Disordered" evidence="1">
    <location>
        <begin position="1"/>
        <end position="64"/>
    </location>
</feature>
<feature type="compositionally biased region" description="Basic and acidic residues" evidence="1">
    <location>
        <begin position="16"/>
        <end position="28"/>
    </location>
</feature>
<dbReference type="Proteomes" id="UP000816034">
    <property type="component" value="Unassembled WGS sequence"/>
</dbReference>
<evidence type="ECO:0000256" key="1">
    <source>
        <dbReference type="SAM" id="MobiDB-lite"/>
    </source>
</evidence>
<sequence length="146" mass="17375">MEEIFNLTSGSLDQIDQSKTEIHSHENDPSYYASSSHPRNNIPHTNLIHQQEHPSSHILEKRKELLEYDPEQIREELSKDENGYQKKRCELIVDVLSRLIHGIGFDIETQIKFMDKFIEDTQLFLEKMRKTNEKTKEIIFMMDRKD</sequence>
<evidence type="ECO:0000313" key="2">
    <source>
        <dbReference type="EMBL" id="KAG2388447.1"/>
    </source>
</evidence>
<gene>
    <name evidence="2" type="ORF">C9374_000611</name>
</gene>
<dbReference type="EMBL" id="PYSW02000010">
    <property type="protein sequence ID" value="KAG2388447.1"/>
    <property type="molecule type" value="Genomic_DNA"/>
</dbReference>
<organism evidence="2 3">
    <name type="scientific">Naegleria lovaniensis</name>
    <name type="common">Amoeba</name>
    <dbReference type="NCBI Taxonomy" id="51637"/>
    <lineage>
        <taxon>Eukaryota</taxon>
        <taxon>Discoba</taxon>
        <taxon>Heterolobosea</taxon>
        <taxon>Tetramitia</taxon>
        <taxon>Eutetramitia</taxon>
        <taxon>Vahlkampfiidae</taxon>
        <taxon>Naegleria</taxon>
    </lineage>
</organism>
<dbReference type="RefSeq" id="XP_044552439.1">
    <property type="nucleotide sequence ID" value="XM_044695934.1"/>
</dbReference>
<feature type="compositionally biased region" description="Basic and acidic residues" evidence="1">
    <location>
        <begin position="50"/>
        <end position="64"/>
    </location>
</feature>
<evidence type="ECO:0000313" key="3">
    <source>
        <dbReference type="Proteomes" id="UP000816034"/>
    </source>
</evidence>
<feature type="compositionally biased region" description="Polar residues" evidence="1">
    <location>
        <begin position="32"/>
        <end position="49"/>
    </location>
</feature>
<comment type="caution">
    <text evidence="2">The sequence shown here is derived from an EMBL/GenBank/DDBJ whole genome shotgun (WGS) entry which is preliminary data.</text>
</comment>
<proteinExistence type="predicted"/>
<reference evidence="2 3" key="1">
    <citation type="journal article" date="2018" name="BMC Genomics">
        <title>The genome of Naegleria lovaniensis, the basis for a comparative approach to unravel pathogenicity factors of the human pathogenic amoeba N. fowleri.</title>
        <authorList>
            <person name="Liechti N."/>
            <person name="Schurch N."/>
            <person name="Bruggmann R."/>
            <person name="Wittwer M."/>
        </authorList>
    </citation>
    <scope>NUCLEOTIDE SEQUENCE [LARGE SCALE GENOMIC DNA]</scope>
    <source>
        <strain evidence="2 3">ATCC 30569</strain>
    </source>
</reference>
<accession>A0AA88GT72</accession>
<feature type="compositionally biased region" description="Polar residues" evidence="1">
    <location>
        <begin position="1"/>
        <end position="15"/>
    </location>
</feature>